<organism evidence="2 3">
    <name type="scientific">Gordonia desulfuricans</name>
    <dbReference type="NCBI Taxonomy" id="89051"/>
    <lineage>
        <taxon>Bacteria</taxon>
        <taxon>Bacillati</taxon>
        <taxon>Actinomycetota</taxon>
        <taxon>Actinomycetes</taxon>
        <taxon>Mycobacteriales</taxon>
        <taxon>Gordoniaceae</taxon>
        <taxon>Gordonia</taxon>
    </lineage>
</organism>
<comment type="caution">
    <text evidence="2">The sequence shown here is derived from an EMBL/GenBank/DDBJ whole genome shotgun (WGS) entry which is preliminary data.</text>
</comment>
<protein>
    <submittedName>
        <fullName evidence="2">Uncharacterized protein</fullName>
    </submittedName>
</protein>
<evidence type="ECO:0000313" key="2">
    <source>
        <dbReference type="EMBL" id="NDK92066.1"/>
    </source>
</evidence>
<accession>A0A7K3LVE3</accession>
<keyword evidence="3" id="KW-1185">Reference proteome</keyword>
<reference evidence="2 3" key="1">
    <citation type="submission" date="2020-01" db="EMBL/GenBank/DDBJ databases">
        <title>Investigation of new actinobacteria for the biodesulphurisation of diesel fuel.</title>
        <authorList>
            <person name="Athi Narayanan S.M."/>
        </authorList>
    </citation>
    <scope>NUCLEOTIDE SEQUENCE [LARGE SCALE GENOMIC DNA]</scope>
    <source>
        <strain evidence="2 3">213E</strain>
    </source>
</reference>
<dbReference type="EMBL" id="JAADZU010000097">
    <property type="protein sequence ID" value="NDK92066.1"/>
    <property type="molecule type" value="Genomic_DNA"/>
</dbReference>
<name>A0A7K3LVE3_9ACTN</name>
<feature type="coiled-coil region" evidence="1">
    <location>
        <begin position="11"/>
        <end position="38"/>
    </location>
</feature>
<gene>
    <name evidence="2" type="ORF">GYA93_21195</name>
</gene>
<proteinExistence type="predicted"/>
<dbReference type="RefSeq" id="WP_059039335.1">
    <property type="nucleotide sequence ID" value="NZ_JAADZU010000097.1"/>
</dbReference>
<keyword evidence="1" id="KW-0175">Coiled coil</keyword>
<sequence length="419" mass="46315">MTARRSGPAMSDDVERNLDTQARRLMDLEAVIEQALTEETVGQTIAPAPQHQTYEQLTEFNDEFRAEQGWTSVELEEALTDSQRDALEKWRRRHRLQWSTVDLAMLGAVGLVGALSAWLDSETDSKVLALGTHLKDSDRVRGWEQAGARLPIDYMERGFGGRAHRIKSSGHDLARILDSLKQIRDGEFRGIAWLPDGVGMGVKDGRYAGTESWFEAAGLLAKHLGADIVTPMGLPIPGMSYLANCKNKALRDFARHSYSGMRPGEGWNLRSGMLTPGLAVTATELIVRTHVHGVAMLQTGSPRLDEREAGKRSELLLAAHTLVSAMSIGKVSFVVGGHLAMGNRRGAFHPQHIKHLNIPALLRAGTLAVTVTRNEVLRRRIPRAASWDQLLGETGLAWQLDFSEEFEMVLDEEWASGFV</sequence>
<dbReference type="AlphaFoldDB" id="A0A7K3LVE3"/>
<dbReference type="Proteomes" id="UP000466307">
    <property type="component" value="Unassembled WGS sequence"/>
</dbReference>
<evidence type="ECO:0000256" key="1">
    <source>
        <dbReference type="SAM" id="Coils"/>
    </source>
</evidence>
<evidence type="ECO:0000313" key="3">
    <source>
        <dbReference type="Proteomes" id="UP000466307"/>
    </source>
</evidence>